<name>A0ABQ5FHT1_9ASTR</name>
<comment type="caution">
    <text evidence="3">The sequence shown here is derived from an EMBL/GenBank/DDBJ whole genome shotgun (WGS) entry which is preliminary data.</text>
</comment>
<dbReference type="GO" id="GO:0003964">
    <property type="term" value="F:RNA-directed DNA polymerase activity"/>
    <property type="evidence" value="ECO:0007669"/>
    <property type="project" value="UniProtKB-KW"/>
</dbReference>
<dbReference type="InterPro" id="IPR045358">
    <property type="entry name" value="Ty3_capsid"/>
</dbReference>
<feature type="region of interest" description="Disordered" evidence="1">
    <location>
        <begin position="46"/>
        <end position="65"/>
    </location>
</feature>
<feature type="region of interest" description="Disordered" evidence="1">
    <location>
        <begin position="254"/>
        <end position="293"/>
    </location>
</feature>
<sequence>MAPKRATRSTRATTTPAPTATTTTNVTNAQLQAMIDQGVSAALAARDATRNGTDSHSSGTGVRGSERVARECTYQDFMKCKPLYFKGTEGVVELTQWFERMETVFRISNCSVENQIKFSTCTLLAGALTWWNSHVMTVTHDVAYSMTWVDLKKKMTDKYCPRNEMKKLEAELWNLKVIGTDVVKYNQRFQELALLCVRMFPEEADKIERYVGGLPDMIHGNIVASKPKTMQEAIEMATELMDKRVSTIAERQAENKRKFENTSRNNQNQQQQQNKRQNTGRAYTAGSGDKKPYGGSRPLCSKCNYHHDGPCAPKCYKCNKYGHIARDWALQKECPKSEEKQKATVVTVRNDGAPAIVRWKKRLEDVPIVQDFPEVFPEDLPGLPPTRQVEFQIDLVPGAAPVARAPYRLAPSEMKELSEQLKELSDKGFIRPSSSPWGAPVLFVKKKDGSFRMCIDYRELNKLTVKNRYPLPRIDDLFDQLQGSSVYSKIDLRSGYHQLRVREEDIPKTAFRTRYGHYEFQVMPFGLTNAPAVFMDLMNRVCKPYLDKFVIVFIDDILIYSKNKKEHEEHLKMILELLKKEELYAKFSKCEFWIPKVQFLGHVIDSEGIHVDPAKIESIKDWTSPKSPTEIRQFLGLAGYYRRFIEGFQFLGPFGFWVMYYLKIHCKGFQDRHTNDKLTQKKRRFHRILDAFEEWGLGCCIDAEEQSDFLMHNAVEDT</sequence>
<dbReference type="Gene3D" id="3.30.70.270">
    <property type="match status" value="2"/>
</dbReference>
<feature type="region of interest" description="Disordered" evidence="1">
    <location>
        <begin position="1"/>
        <end position="22"/>
    </location>
</feature>
<dbReference type="Pfam" id="PF00078">
    <property type="entry name" value="RVT_1"/>
    <property type="match status" value="1"/>
</dbReference>
<keyword evidence="3" id="KW-0808">Transferase</keyword>
<accession>A0ABQ5FHT1</accession>
<evidence type="ECO:0000313" key="3">
    <source>
        <dbReference type="EMBL" id="GJT62860.1"/>
    </source>
</evidence>
<dbReference type="CDD" id="cd01647">
    <property type="entry name" value="RT_LTR"/>
    <property type="match status" value="1"/>
</dbReference>
<gene>
    <name evidence="3" type="ORF">Tco_1006393</name>
</gene>
<dbReference type="InterPro" id="IPR043128">
    <property type="entry name" value="Rev_trsase/Diguanyl_cyclase"/>
</dbReference>
<dbReference type="PANTHER" id="PTHR24559:SF427">
    <property type="entry name" value="RNA-DIRECTED DNA POLYMERASE"/>
    <property type="match status" value="1"/>
</dbReference>
<keyword evidence="3" id="KW-0548">Nucleotidyltransferase</keyword>
<reference evidence="3" key="1">
    <citation type="journal article" date="2022" name="Int. J. Mol. Sci.">
        <title>Draft Genome of Tanacetum Coccineum: Genomic Comparison of Closely Related Tanacetum-Family Plants.</title>
        <authorList>
            <person name="Yamashiro T."/>
            <person name="Shiraishi A."/>
            <person name="Nakayama K."/>
            <person name="Satake H."/>
        </authorList>
    </citation>
    <scope>NUCLEOTIDE SEQUENCE</scope>
</reference>
<dbReference type="InterPro" id="IPR000477">
    <property type="entry name" value="RT_dom"/>
</dbReference>
<feature type="compositionally biased region" description="Low complexity" evidence="1">
    <location>
        <begin position="264"/>
        <end position="277"/>
    </location>
</feature>
<reference evidence="3" key="2">
    <citation type="submission" date="2022-01" db="EMBL/GenBank/DDBJ databases">
        <authorList>
            <person name="Yamashiro T."/>
            <person name="Shiraishi A."/>
            <person name="Satake H."/>
            <person name="Nakayama K."/>
        </authorList>
    </citation>
    <scope>NUCLEOTIDE SEQUENCE</scope>
</reference>
<evidence type="ECO:0000256" key="1">
    <source>
        <dbReference type="SAM" id="MobiDB-lite"/>
    </source>
</evidence>
<evidence type="ECO:0000259" key="2">
    <source>
        <dbReference type="PROSITE" id="PS50878"/>
    </source>
</evidence>
<feature type="compositionally biased region" description="Low complexity" evidence="1">
    <location>
        <begin position="9"/>
        <end position="22"/>
    </location>
</feature>
<proteinExistence type="predicted"/>
<organism evidence="3 4">
    <name type="scientific">Tanacetum coccineum</name>
    <dbReference type="NCBI Taxonomy" id="301880"/>
    <lineage>
        <taxon>Eukaryota</taxon>
        <taxon>Viridiplantae</taxon>
        <taxon>Streptophyta</taxon>
        <taxon>Embryophyta</taxon>
        <taxon>Tracheophyta</taxon>
        <taxon>Spermatophyta</taxon>
        <taxon>Magnoliopsida</taxon>
        <taxon>eudicotyledons</taxon>
        <taxon>Gunneridae</taxon>
        <taxon>Pentapetalae</taxon>
        <taxon>asterids</taxon>
        <taxon>campanulids</taxon>
        <taxon>Asterales</taxon>
        <taxon>Asteraceae</taxon>
        <taxon>Asteroideae</taxon>
        <taxon>Anthemideae</taxon>
        <taxon>Anthemidinae</taxon>
        <taxon>Tanacetum</taxon>
    </lineage>
</organism>
<keyword evidence="3" id="KW-0695">RNA-directed DNA polymerase</keyword>
<feature type="domain" description="Reverse transcriptase" evidence="2">
    <location>
        <begin position="425"/>
        <end position="604"/>
    </location>
</feature>
<feature type="compositionally biased region" description="Polar residues" evidence="1">
    <location>
        <begin position="50"/>
        <end position="60"/>
    </location>
</feature>
<protein>
    <submittedName>
        <fullName evidence="3">Reverse transcriptase domain-containing protein</fullName>
    </submittedName>
</protein>
<dbReference type="InterPro" id="IPR043502">
    <property type="entry name" value="DNA/RNA_pol_sf"/>
</dbReference>
<dbReference type="Pfam" id="PF00098">
    <property type="entry name" value="zf-CCHC"/>
    <property type="match status" value="1"/>
</dbReference>
<dbReference type="InterPro" id="IPR053134">
    <property type="entry name" value="RNA-dir_DNA_polymerase"/>
</dbReference>
<dbReference type="Proteomes" id="UP001151760">
    <property type="component" value="Unassembled WGS sequence"/>
</dbReference>
<dbReference type="InterPro" id="IPR001878">
    <property type="entry name" value="Znf_CCHC"/>
</dbReference>
<dbReference type="Gene3D" id="3.10.10.10">
    <property type="entry name" value="HIV Type 1 Reverse Transcriptase, subunit A, domain 1"/>
    <property type="match status" value="1"/>
</dbReference>
<dbReference type="SUPFAM" id="SSF56672">
    <property type="entry name" value="DNA/RNA polymerases"/>
    <property type="match status" value="1"/>
</dbReference>
<dbReference type="PANTHER" id="PTHR24559">
    <property type="entry name" value="TRANSPOSON TY3-I GAG-POL POLYPROTEIN"/>
    <property type="match status" value="1"/>
</dbReference>
<keyword evidence="4" id="KW-1185">Reference proteome</keyword>
<dbReference type="PROSITE" id="PS50878">
    <property type="entry name" value="RT_POL"/>
    <property type="match status" value="1"/>
</dbReference>
<dbReference type="Pfam" id="PF19259">
    <property type="entry name" value="Ty3_capsid"/>
    <property type="match status" value="1"/>
</dbReference>
<evidence type="ECO:0000313" key="4">
    <source>
        <dbReference type="Proteomes" id="UP001151760"/>
    </source>
</evidence>
<dbReference type="EMBL" id="BQNB010017412">
    <property type="protein sequence ID" value="GJT62860.1"/>
    <property type="molecule type" value="Genomic_DNA"/>
</dbReference>